<dbReference type="InterPro" id="IPR055178">
    <property type="entry name" value="RsdA/BaiN/AoA(So)-like_dom"/>
</dbReference>
<evidence type="ECO:0000313" key="6">
    <source>
        <dbReference type="EMBL" id="MEA5258949.1"/>
    </source>
</evidence>
<dbReference type="EMBL" id="JAYFUL010000023">
    <property type="protein sequence ID" value="MEA5258949.1"/>
    <property type="molecule type" value="Genomic_DNA"/>
</dbReference>
<dbReference type="RefSeq" id="WP_323250415.1">
    <property type="nucleotide sequence ID" value="NZ_JAYFUL010000023.1"/>
</dbReference>
<proteinExistence type="predicted"/>
<keyword evidence="3" id="KW-0274">FAD</keyword>
<dbReference type="SUPFAM" id="SSF160996">
    <property type="entry name" value="HI0933 insert domain-like"/>
    <property type="match status" value="1"/>
</dbReference>
<dbReference type="PANTHER" id="PTHR42887">
    <property type="entry name" value="OS12G0638800 PROTEIN"/>
    <property type="match status" value="1"/>
</dbReference>
<organism evidence="6 7">
    <name type="scientific">Arcicella aquatica</name>
    <dbReference type="NCBI Taxonomy" id="217141"/>
    <lineage>
        <taxon>Bacteria</taxon>
        <taxon>Pseudomonadati</taxon>
        <taxon>Bacteroidota</taxon>
        <taxon>Cytophagia</taxon>
        <taxon>Cytophagales</taxon>
        <taxon>Flectobacillaceae</taxon>
        <taxon>Arcicella</taxon>
    </lineage>
</organism>
<dbReference type="Proteomes" id="UP001304671">
    <property type="component" value="Unassembled WGS sequence"/>
</dbReference>
<accession>A0ABU5QQH8</accession>
<evidence type="ECO:0000259" key="5">
    <source>
        <dbReference type="Pfam" id="PF22780"/>
    </source>
</evidence>
<dbReference type="Gene3D" id="2.40.30.10">
    <property type="entry name" value="Translation factors"/>
    <property type="match status" value="1"/>
</dbReference>
<evidence type="ECO:0000256" key="3">
    <source>
        <dbReference type="ARBA" id="ARBA00022827"/>
    </source>
</evidence>
<feature type="domain" description="RsdA/BaiN/AoA(So)-like Rossmann fold-like" evidence="4">
    <location>
        <begin position="5"/>
        <end position="404"/>
    </location>
</feature>
<feature type="domain" description="RsdA/BaiN/AoA(So)-like insert" evidence="5">
    <location>
        <begin position="190"/>
        <end position="351"/>
    </location>
</feature>
<dbReference type="PRINTS" id="PR00368">
    <property type="entry name" value="FADPNR"/>
</dbReference>
<dbReference type="PANTHER" id="PTHR42887:SF2">
    <property type="entry name" value="OS12G0638800 PROTEIN"/>
    <property type="match status" value="1"/>
</dbReference>
<name>A0ABU5QQH8_9BACT</name>
<dbReference type="PRINTS" id="PR00411">
    <property type="entry name" value="PNDRDTASEI"/>
</dbReference>
<comment type="caution">
    <text evidence="6">The sequence shown here is derived from an EMBL/GenBank/DDBJ whole genome shotgun (WGS) entry which is preliminary data.</text>
</comment>
<dbReference type="SUPFAM" id="SSF51905">
    <property type="entry name" value="FAD/NAD(P)-binding domain"/>
    <property type="match status" value="1"/>
</dbReference>
<gene>
    <name evidence="6" type="ORF">VB264_14215</name>
</gene>
<comment type="cofactor">
    <cofactor evidence="1">
        <name>FAD</name>
        <dbReference type="ChEBI" id="CHEBI:57692"/>
    </cofactor>
</comment>
<protein>
    <submittedName>
        <fullName evidence="6">NAD(P)/FAD-dependent oxidoreductase</fullName>
    </submittedName>
</protein>
<evidence type="ECO:0000256" key="1">
    <source>
        <dbReference type="ARBA" id="ARBA00001974"/>
    </source>
</evidence>
<dbReference type="InterPro" id="IPR057661">
    <property type="entry name" value="RsdA/BaiN/AoA(So)_Rossmann"/>
</dbReference>
<dbReference type="InterPro" id="IPR023166">
    <property type="entry name" value="BaiN-like_dom_sf"/>
</dbReference>
<dbReference type="Pfam" id="PF03486">
    <property type="entry name" value="HI0933_like"/>
    <property type="match status" value="1"/>
</dbReference>
<reference evidence="6 7" key="1">
    <citation type="submission" date="2023-12" db="EMBL/GenBank/DDBJ databases">
        <title>Novel species of the genus Arcicella isolated from rivers.</title>
        <authorList>
            <person name="Lu H."/>
        </authorList>
    </citation>
    <scope>NUCLEOTIDE SEQUENCE [LARGE SCALE GENOMIC DNA]</scope>
    <source>
        <strain evidence="6 7">LMG 21963</strain>
    </source>
</reference>
<evidence type="ECO:0000313" key="7">
    <source>
        <dbReference type="Proteomes" id="UP001304671"/>
    </source>
</evidence>
<dbReference type="Gene3D" id="3.50.50.60">
    <property type="entry name" value="FAD/NAD(P)-binding domain"/>
    <property type="match status" value="1"/>
</dbReference>
<dbReference type="Pfam" id="PF22780">
    <property type="entry name" value="HI0933_like_1st"/>
    <property type="match status" value="1"/>
</dbReference>
<evidence type="ECO:0000259" key="4">
    <source>
        <dbReference type="Pfam" id="PF03486"/>
    </source>
</evidence>
<evidence type="ECO:0000256" key="2">
    <source>
        <dbReference type="ARBA" id="ARBA00022630"/>
    </source>
</evidence>
<dbReference type="InterPro" id="IPR036188">
    <property type="entry name" value="FAD/NAD-bd_sf"/>
</dbReference>
<sequence>MSKKNIIVIGAGAAGYFGAISAAESNPDAKITLLEKNRTVLNKVRISGGGRCNVTHACFDNKQLAKFYPRGGSFLKNLFTQFNAKNTVEWFEKQGVTLKTEPDGRMFPDTDSSETIASCLEEKAKKVGVKVITSTGVKAILTNEKTVTGVELLSGETLPCEALLITTGGNPQKTAYQWLADLGHQIIEPVPSLFTFNVPDSLFTELSGVSVQNASVRIAGKKMQQEGALLITHWGFSGPAILKLSAWGARELAEANYDFTVLINWNPEFSENQMRENFLLQKKVSPKKIIQSNPQFSIPSRLWKKLCELSDIDETLRWIDIANKSTNKLIEYLLNCPQKVKGKTTFKEEFVTCGGINLAEVNQQTMESKYIKNLFFAGEVLDIDAVTGGFNFQAAWTTGFVAGKNM</sequence>
<dbReference type="Gene3D" id="1.10.8.260">
    <property type="entry name" value="HI0933 insert domain-like"/>
    <property type="match status" value="1"/>
</dbReference>
<dbReference type="NCBIfam" id="TIGR00275">
    <property type="entry name" value="aminoacetone oxidase family FAD-binding enzyme"/>
    <property type="match status" value="1"/>
</dbReference>
<dbReference type="InterPro" id="IPR004792">
    <property type="entry name" value="BaiN-like"/>
</dbReference>
<keyword evidence="7" id="KW-1185">Reference proteome</keyword>
<keyword evidence="2" id="KW-0285">Flavoprotein</keyword>